<evidence type="ECO:0000313" key="2">
    <source>
        <dbReference type="Proteomes" id="UP000541352"/>
    </source>
</evidence>
<evidence type="ECO:0000313" key="1">
    <source>
        <dbReference type="EMBL" id="MBB3838485.1"/>
    </source>
</evidence>
<proteinExistence type="predicted"/>
<sequence>MFGLSVALLCFEDEYQSASPVAKNDQWDIIKIPLQELPYVSYQEIPAEQEGLIRKDGDFYNIVKQYHKDDTLYIVLKTNHDARERFTELSNQIQESLDATSKAPLNPVKKTIALFLGLSKSYVSNAELVWPPLLFAGYLPKSVYYLSSQIPSDSFFHLLSPPPEFGKLA</sequence>
<name>A0A7W6EQB5_9BACT</name>
<organism evidence="1 2">
    <name type="scientific">Runella defluvii</name>
    <dbReference type="NCBI Taxonomy" id="370973"/>
    <lineage>
        <taxon>Bacteria</taxon>
        <taxon>Pseudomonadati</taxon>
        <taxon>Bacteroidota</taxon>
        <taxon>Cytophagia</taxon>
        <taxon>Cytophagales</taxon>
        <taxon>Spirosomataceae</taxon>
        <taxon>Runella</taxon>
    </lineage>
</organism>
<dbReference type="Proteomes" id="UP000541352">
    <property type="component" value="Unassembled WGS sequence"/>
</dbReference>
<keyword evidence="2" id="KW-1185">Reference proteome</keyword>
<protein>
    <submittedName>
        <fullName evidence="1">Uncharacterized protein</fullName>
    </submittedName>
</protein>
<dbReference type="AlphaFoldDB" id="A0A7W6EQB5"/>
<comment type="caution">
    <text evidence="1">The sequence shown here is derived from an EMBL/GenBank/DDBJ whole genome shotgun (WGS) entry which is preliminary data.</text>
</comment>
<gene>
    <name evidence="1" type="ORF">FHS57_002490</name>
</gene>
<reference evidence="1 2" key="1">
    <citation type="submission" date="2020-08" db="EMBL/GenBank/DDBJ databases">
        <title>Genomic Encyclopedia of Type Strains, Phase IV (KMG-IV): sequencing the most valuable type-strain genomes for metagenomic binning, comparative biology and taxonomic classification.</title>
        <authorList>
            <person name="Goeker M."/>
        </authorList>
    </citation>
    <scope>NUCLEOTIDE SEQUENCE [LARGE SCALE GENOMIC DNA]</scope>
    <source>
        <strain evidence="1 2">DSM 17976</strain>
    </source>
</reference>
<dbReference type="EMBL" id="JACIBY010000004">
    <property type="protein sequence ID" value="MBB3838485.1"/>
    <property type="molecule type" value="Genomic_DNA"/>
</dbReference>
<accession>A0A7W6EQB5</accession>